<evidence type="ECO:0000256" key="3">
    <source>
        <dbReference type="SAM" id="MobiDB-lite"/>
    </source>
</evidence>
<dbReference type="GO" id="GO:0000160">
    <property type="term" value="P:phosphorelay signal transduction system"/>
    <property type="evidence" value="ECO:0007669"/>
    <property type="project" value="InterPro"/>
</dbReference>
<reference evidence="5" key="1">
    <citation type="submission" date="2021-11" db="EMBL/GenBank/DDBJ databases">
        <title>Genome sequence.</title>
        <authorList>
            <person name="Sun Q."/>
        </authorList>
    </citation>
    <scope>NUCLEOTIDE SEQUENCE</scope>
    <source>
        <strain evidence="5">JC732</strain>
    </source>
</reference>
<evidence type="ECO:0000259" key="4">
    <source>
        <dbReference type="PROSITE" id="PS50110"/>
    </source>
</evidence>
<dbReference type="SUPFAM" id="SSF52172">
    <property type="entry name" value="CheY-like"/>
    <property type="match status" value="1"/>
</dbReference>
<gene>
    <name evidence="5" type="ORF">LOC68_23625</name>
</gene>
<sequence>MRWRFQGHAKSDSDGRRQDRNSRERMTGMNKKVLHVDDDPQILRLVGRQLSNAGYEVISLDQPEKTMKTLLDSSIRVCILDIEMPRINGLDLLRDIKQYDGGIQVVMLTGLVTLSTVLDSMRYGAEGCLFKPVNDFAPLIETLTAAFSKNERWWIALHDLKQRQLA</sequence>
<dbReference type="CDD" id="cd00156">
    <property type="entry name" value="REC"/>
    <property type="match status" value="1"/>
</dbReference>
<dbReference type="AlphaFoldDB" id="A0A9X1MS20"/>
<evidence type="ECO:0000313" key="6">
    <source>
        <dbReference type="Proteomes" id="UP001139103"/>
    </source>
</evidence>
<evidence type="ECO:0000256" key="1">
    <source>
        <dbReference type="ARBA" id="ARBA00022553"/>
    </source>
</evidence>
<organism evidence="5 6">
    <name type="scientific">Blastopirellula sediminis</name>
    <dbReference type="NCBI Taxonomy" id="2894196"/>
    <lineage>
        <taxon>Bacteria</taxon>
        <taxon>Pseudomonadati</taxon>
        <taxon>Planctomycetota</taxon>
        <taxon>Planctomycetia</taxon>
        <taxon>Pirellulales</taxon>
        <taxon>Pirellulaceae</taxon>
        <taxon>Blastopirellula</taxon>
    </lineage>
</organism>
<dbReference type="PANTHER" id="PTHR44591">
    <property type="entry name" value="STRESS RESPONSE REGULATOR PROTEIN 1"/>
    <property type="match status" value="1"/>
</dbReference>
<dbReference type="Pfam" id="PF00072">
    <property type="entry name" value="Response_reg"/>
    <property type="match status" value="1"/>
</dbReference>
<proteinExistence type="predicted"/>
<accession>A0A9X1MS20</accession>
<dbReference type="Gene3D" id="3.40.50.2300">
    <property type="match status" value="1"/>
</dbReference>
<dbReference type="PROSITE" id="PS50110">
    <property type="entry name" value="RESPONSE_REGULATORY"/>
    <property type="match status" value="1"/>
</dbReference>
<name>A0A9X1MS20_9BACT</name>
<comment type="caution">
    <text evidence="5">The sequence shown here is derived from an EMBL/GenBank/DDBJ whole genome shotgun (WGS) entry which is preliminary data.</text>
</comment>
<dbReference type="PANTHER" id="PTHR44591:SF3">
    <property type="entry name" value="RESPONSE REGULATORY DOMAIN-CONTAINING PROTEIN"/>
    <property type="match status" value="1"/>
</dbReference>
<dbReference type="EMBL" id="JAJKFT010000010">
    <property type="protein sequence ID" value="MCC9631395.1"/>
    <property type="molecule type" value="Genomic_DNA"/>
</dbReference>
<dbReference type="InterPro" id="IPR001789">
    <property type="entry name" value="Sig_transdc_resp-reg_receiver"/>
</dbReference>
<protein>
    <submittedName>
        <fullName evidence="5">Response regulator</fullName>
    </submittedName>
</protein>
<keyword evidence="1 2" id="KW-0597">Phosphoprotein</keyword>
<dbReference type="InterPro" id="IPR050595">
    <property type="entry name" value="Bact_response_regulator"/>
</dbReference>
<feature type="compositionally biased region" description="Basic and acidic residues" evidence="3">
    <location>
        <begin position="9"/>
        <end position="26"/>
    </location>
</feature>
<feature type="region of interest" description="Disordered" evidence="3">
    <location>
        <begin position="1"/>
        <end position="30"/>
    </location>
</feature>
<evidence type="ECO:0000313" key="5">
    <source>
        <dbReference type="EMBL" id="MCC9631395.1"/>
    </source>
</evidence>
<dbReference type="InterPro" id="IPR011006">
    <property type="entry name" value="CheY-like_superfamily"/>
</dbReference>
<dbReference type="RefSeq" id="WP_230223325.1">
    <property type="nucleotide sequence ID" value="NZ_JAJKFT010000010.1"/>
</dbReference>
<feature type="modified residue" description="4-aspartylphosphate" evidence="2">
    <location>
        <position position="81"/>
    </location>
</feature>
<dbReference type="SMART" id="SM00448">
    <property type="entry name" value="REC"/>
    <property type="match status" value="1"/>
</dbReference>
<dbReference type="Proteomes" id="UP001139103">
    <property type="component" value="Unassembled WGS sequence"/>
</dbReference>
<evidence type="ECO:0000256" key="2">
    <source>
        <dbReference type="PROSITE-ProRule" id="PRU00169"/>
    </source>
</evidence>
<feature type="domain" description="Response regulatory" evidence="4">
    <location>
        <begin position="32"/>
        <end position="146"/>
    </location>
</feature>
<keyword evidence="6" id="KW-1185">Reference proteome</keyword>